<accession>A0AA39HH95</accession>
<name>A0AA39HH95_9BILA</name>
<gene>
    <name evidence="2" type="ORF">QR680_017926</name>
</gene>
<keyword evidence="3" id="KW-1185">Reference proteome</keyword>
<dbReference type="PANTHER" id="PTHR32015:SF3">
    <property type="entry name" value="TRIACYLGLYCEROL LIPASE"/>
    <property type="match status" value="1"/>
</dbReference>
<dbReference type="Pfam" id="PF01674">
    <property type="entry name" value="Lipase_2"/>
    <property type="match status" value="1"/>
</dbReference>
<feature type="chain" id="PRO_5041347348" description="Lipase domain-containing protein" evidence="1">
    <location>
        <begin position="19"/>
        <end position="289"/>
    </location>
</feature>
<dbReference type="Gene3D" id="3.40.50.1820">
    <property type="entry name" value="alpha/beta hydrolase"/>
    <property type="match status" value="1"/>
</dbReference>
<sequence>MWAPLPLLCFAFFVLSEANFTFDFNRFLDRSFGPSVRASLERTDLGSDASIGGRTYDGEAVKRDPVIIVHGVTNKVQRFFGMRDFLLGKNYSSAEIYGTTYGDAGATFAIFVRMRCDYVKQIRRLIMAVHKYTKRKVAVLAYSLGSPIARKAILGGYCAGTSEYLGHPIGYLVSTFVSIAGANYGSQFCYIPLGICNSIDGLHCSSQFLKDINRQPSRYEADRTFALFSMHDDKVGYKCCDTECARLVHSARNYSFPTLTHDQIMDDTMELQYQLVNGGDGDAATTPSP</sequence>
<dbReference type="EMBL" id="JAUCMV010000004">
    <property type="protein sequence ID" value="KAK0405329.1"/>
    <property type="molecule type" value="Genomic_DNA"/>
</dbReference>
<evidence type="ECO:0000256" key="1">
    <source>
        <dbReference type="SAM" id="SignalP"/>
    </source>
</evidence>
<dbReference type="GO" id="GO:0016298">
    <property type="term" value="F:lipase activity"/>
    <property type="evidence" value="ECO:0007669"/>
    <property type="project" value="TreeGrafter"/>
</dbReference>
<keyword evidence="1" id="KW-0732">Signal</keyword>
<dbReference type="Proteomes" id="UP001175271">
    <property type="component" value="Unassembled WGS sequence"/>
</dbReference>
<protein>
    <recommendedName>
        <fullName evidence="4">Lipase domain-containing protein</fullName>
    </recommendedName>
</protein>
<dbReference type="GO" id="GO:0016042">
    <property type="term" value="P:lipid catabolic process"/>
    <property type="evidence" value="ECO:0007669"/>
    <property type="project" value="InterPro"/>
</dbReference>
<evidence type="ECO:0000313" key="2">
    <source>
        <dbReference type="EMBL" id="KAK0405329.1"/>
    </source>
</evidence>
<proteinExistence type="predicted"/>
<evidence type="ECO:0008006" key="4">
    <source>
        <dbReference type="Google" id="ProtNLM"/>
    </source>
</evidence>
<reference evidence="2" key="1">
    <citation type="submission" date="2023-06" db="EMBL/GenBank/DDBJ databases">
        <title>Genomic analysis of the entomopathogenic nematode Steinernema hermaphroditum.</title>
        <authorList>
            <person name="Schwarz E.M."/>
            <person name="Heppert J.K."/>
            <person name="Baniya A."/>
            <person name="Schwartz H.T."/>
            <person name="Tan C.-H."/>
            <person name="Antoshechkin I."/>
            <person name="Sternberg P.W."/>
            <person name="Goodrich-Blair H."/>
            <person name="Dillman A.R."/>
        </authorList>
    </citation>
    <scope>NUCLEOTIDE SEQUENCE</scope>
    <source>
        <strain evidence="2">PS9179</strain>
        <tissue evidence="2">Whole animal</tissue>
    </source>
</reference>
<dbReference type="InterPro" id="IPR002918">
    <property type="entry name" value="Lipase_EstA/Esterase_EstB"/>
</dbReference>
<evidence type="ECO:0000313" key="3">
    <source>
        <dbReference type="Proteomes" id="UP001175271"/>
    </source>
</evidence>
<dbReference type="AlphaFoldDB" id="A0AA39HH95"/>
<dbReference type="InterPro" id="IPR029058">
    <property type="entry name" value="AB_hydrolase_fold"/>
</dbReference>
<organism evidence="2 3">
    <name type="scientific">Steinernema hermaphroditum</name>
    <dbReference type="NCBI Taxonomy" id="289476"/>
    <lineage>
        <taxon>Eukaryota</taxon>
        <taxon>Metazoa</taxon>
        <taxon>Ecdysozoa</taxon>
        <taxon>Nematoda</taxon>
        <taxon>Chromadorea</taxon>
        <taxon>Rhabditida</taxon>
        <taxon>Tylenchina</taxon>
        <taxon>Panagrolaimomorpha</taxon>
        <taxon>Strongyloidoidea</taxon>
        <taxon>Steinernematidae</taxon>
        <taxon>Steinernema</taxon>
    </lineage>
</organism>
<feature type="signal peptide" evidence="1">
    <location>
        <begin position="1"/>
        <end position="18"/>
    </location>
</feature>
<comment type="caution">
    <text evidence="2">The sequence shown here is derived from an EMBL/GenBank/DDBJ whole genome shotgun (WGS) entry which is preliminary data.</text>
</comment>
<dbReference type="PANTHER" id="PTHR32015">
    <property type="entry name" value="FASTING INDUCED LIPASE"/>
    <property type="match status" value="1"/>
</dbReference>
<dbReference type="SUPFAM" id="SSF53474">
    <property type="entry name" value="alpha/beta-Hydrolases"/>
    <property type="match status" value="1"/>
</dbReference>